<evidence type="ECO:0000313" key="4">
    <source>
        <dbReference type="Proteomes" id="UP000269721"/>
    </source>
</evidence>
<keyword evidence="4" id="KW-1185">Reference proteome</keyword>
<protein>
    <recommendedName>
        <fullName evidence="2">Arrestin-like N-terminal domain-containing protein</fullName>
    </recommendedName>
</protein>
<organism evidence="3 4">
    <name type="scientific">Blyttiomyces helicus</name>
    <dbReference type="NCBI Taxonomy" id="388810"/>
    <lineage>
        <taxon>Eukaryota</taxon>
        <taxon>Fungi</taxon>
        <taxon>Fungi incertae sedis</taxon>
        <taxon>Chytridiomycota</taxon>
        <taxon>Chytridiomycota incertae sedis</taxon>
        <taxon>Chytridiomycetes</taxon>
        <taxon>Chytridiomycetes incertae sedis</taxon>
        <taxon>Blyttiomyces</taxon>
    </lineage>
</organism>
<name>A0A4P9VX08_9FUNG</name>
<evidence type="ECO:0000313" key="3">
    <source>
        <dbReference type="EMBL" id="RKO83233.1"/>
    </source>
</evidence>
<dbReference type="InterPro" id="IPR014752">
    <property type="entry name" value="Arrestin-like_C"/>
</dbReference>
<feature type="domain" description="Arrestin-like N-terminal" evidence="2">
    <location>
        <begin position="114"/>
        <end position="187"/>
    </location>
</feature>
<dbReference type="AlphaFoldDB" id="A0A4P9VX08"/>
<accession>A0A4P9VX08</accession>
<evidence type="ECO:0000256" key="1">
    <source>
        <dbReference type="SAM" id="MobiDB-lite"/>
    </source>
</evidence>
<evidence type="ECO:0000259" key="2">
    <source>
        <dbReference type="Pfam" id="PF00339"/>
    </source>
</evidence>
<dbReference type="InterPro" id="IPR011021">
    <property type="entry name" value="Arrestin-like_N"/>
</dbReference>
<feature type="non-terminal residue" evidence="3">
    <location>
        <position position="411"/>
    </location>
</feature>
<gene>
    <name evidence="3" type="ORF">BDK51DRAFT_33647</name>
</gene>
<sequence>MGLVDEFAPPPMKIERRQKRVDSCQIHLNTSSSPSYPLSQGGPKLSQQYLALRCEPTCTCGVMPPFSTALPAPSGVASNLKGTVILTVHKADDAHPALRGTSLKVTFSGREHQAVTSAHVQWKETTKPLIEITKVVWEAKDEADELLPEGDMRFPFEFDVPADRLPPSIAVTHGAVGYRVTAELAVAPPKPDPMAEEDPKAKGKGKAKEVEPRRYAAQKTVLIHRFHVRPTGEVVPVLHRAVTESKLFKICIATPPTIYIEDGGFEGMVWVMPVGEDGKKRVIKGVTVELTEVRDYNEIGEKGQALKTKVEETTIQSTRVQVVGSAAPPDPAGSVLSGPFIPSAWQSSDYKISFPALDSELHPRAASHSIDIYHDILVKVHWEKEEASGVFAKLKNLVAGHEEDHAIVDVD</sequence>
<dbReference type="Gene3D" id="2.60.40.640">
    <property type="match status" value="1"/>
</dbReference>
<dbReference type="Pfam" id="PF00339">
    <property type="entry name" value="Arrestin_N"/>
    <property type="match status" value="1"/>
</dbReference>
<proteinExistence type="predicted"/>
<feature type="region of interest" description="Disordered" evidence="1">
    <location>
        <begin position="188"/>
        <end position="210"/>
    </location>
</feature>
<reference evidence="4" key="1">
    <citation type="journal article" date="2018" name="Nat. Microbiol.">
        <title>Leveraging single-cell genomics to expand the fungal tree of life.</title>
        <authorList>
            <person name="Ahrendt S.R."/>
            <person name="Quandt C.A."/>
            <person name="Ciobanu D."/>
            <person name="Clum A."/>
            <person name="Salamov A."/>
            <person name="Andreopoulos B."/>
            <person name="Cheng J.F."/>
            <person name="Woyke T."/>
            <person name="Pelin A."/>
            <person name="Henrissat B."/>
            <person name="Reynolds N.K."/>
            <person name="Benny G.L."/>
            <person name="Smith M.E."/>
            <person name="James T.Y."/>
            <person name="Grigoriev I.V."/>
        </authorList>
    </citation>
    <scope>NUCLEOTIDE SEQUENCE [LARGE SCALE GENOMIC DNA]</scope>
</reference>
<feature type="compositionally biased region" description="Basic and acidic residues" evidence="1">
    <location>
        <begin position="197"/>
        <end position="210"/>
    </location>
</feature>
<dbReference type="EMBL" id="ML001484">
    <property type="protein sequence ID" value="RKO83233.1"/>
    <property type="molecule type" value="Genomic_DNA"/>
</dbReference>
<dbReference type="Proteomes" id="UP000269721">
    <property type="component" value="Unassembled WGS sequence"/>
</dbReference>